<keyword evidence="2" id="KW-1185">Reference proteome</keyword>
<name>A0AAD6T1F4_9AGAR</name>
<evidence type="ECO:0000313" key="2">
    <source>
        <dbReference type="Proteomes" id="UP001218188"/>
    </source>
</evidence>
<reference evidence="1" key="1">
    <citation type="submission" date="2023-03" db="EMBL/GenBank/DDBJ databases">
        <title>Massive genome expansion in bonnet fungi (Mycena s.s.) driven by repeated elements and novel gene families across ecological guilds.</title>
        <authorList>
            <consortium name="Lawrence Berkeley National Laboratory"/>
            <person name="Harder C.B."/>
            <person name="Miyauchi S."/>
            <person name="Viragh M."/>
            <person name="Kuo A."/>
            <person name="Thoen E."/>
            <person name="Andreopoulos B."/>
            <person name="Lu D."/>
            <person name="Skrede I."/>
            <person name="Drula E."/>
            <person name="Henrissat B."/>
            <person name="Morin E."/>
            <person name="Kohler A."/>
            <person name="Barry K."/>
            <person name="LaButti K."/>
            <person name="Morin E."/>
            <person name="Salamov A."/>
            <person name="Lipzen A."/>
            <person name="Mereny Z."/>
            <person name="Hegedus B."/>
            <person name="Baldrian P."/>
            <person name="Stursova M."/>
            <person name="Weitz H."/>
            <person name="Taylor A."/>
            <person name="Grigoriev I.V."/>
            <person name="Nagy L.G."/>
            <person name="Martin F."/>
            <person name="Kauserud H."/>
        </authorList>
    </citation>
    <scope>NUCLEOTIDE SEQUENCE</scope>
    <source>
        <strain evidence="1">CBHHK200</strain>
    </source>
</reference>
<proteinExistence type="predicted"/>
<gene>
    <name evidence="1" type="ORF">C8F04DRAFT_1258193</name>
</gene>
<dbReference type="AlphaFoldDB" id="A0AAD6T1F4"/>
<dbReference type="EMBL" id="JARJCM010000045">
    <property type="protein sequence ID" value="KAJ7036078.1"/>
    <property type="molecule type" value="Genomic_DNA"/>
</dbReference>
<dbReference type="Proteomes" id="UP001218188">
    <property type="component" value="Unassembled WGS sequence"/>
</dbReference>
<sequence length="135" mass="15119">MPPRSTLNTGEFDLVLRSIDKMLDGQGWIDRGRQTCDCGVPARFNCTICEGPNFCRDCLIAAHLTSPFHDVKEWSNIASYFTRTLRDVGLRIPFGHQGADCAVGQVERLEAVTVYGEQLKTHGWVPMRSNFVVAM</sequence>
<comment type="caution">
    <text evidence="1">The sequence shown here is derived from an EMBL/GenBank/DDBJ whole genome shotgun (WGS) entry which is preliminary data.</text>
</comment>
<organism evidence="1 2">
    <name type="scientific">Mycena alexandri</name>
    <dbReference type="NCBI Taxonomy" id="1745969"/>
    <lineage>
        <taxon>Eukaryota</taxon>
        <taxon>Fungi</taxon>
        <taxon>Dikarya</taxon>
        <taxon>Basidiomycota</taxon>
        <taxon>Agaricomycotina</taxon>
        <taxon>Agaricomycetes</taxon>
        <taxon>Agaricomycetidae</taxon>
        <taxon>Agaricales</taxon>
        <taxon>Marasmiineae</taxon>
        <taxon>Mycenaceae</taxon>
        <taxon>Mycena</taxon>
    </lineage>
</organism>
<accession>A0AAD6T1F4</accession>
<protein>
    <submittedName>
        <fullName evidence="1">Uncharacterized protein</fullName>
    </submittedName>
</protein>
<evidence type="ECO:0000313" key="1">
    <source>
        <dbReference type="EMBL" id="KAJ7036078.1"/>
    </source>
</evidence>